<keyword evidence="4" id="KW-0804">Transcription</keyword>
<evidence type="ECO:0000256" key="1">
    <source>
        <dbReference type="ARBA" id="ARBA00022553"/>
    </source>
</evidence>
<dbReference type="Pfam" id="PF00196">
    <property type="entry name" value="GerE"/>
    <property type="match status" value="1"/>
</dbReference>
<dbReference type="PANTHER" id="PTHR43214">
    <property type="entry name" value="TWO-COMPONENT RESPONSE REGULATOR"/>
    <property type="match status" value="1"/>
</dbReference>
<dbReference type="GO" id="GO:0006355">
    <property type="term" value="P:regulation of DNA-templated transcription"/>
    <property type="evidence" value="ECO:0007669"/>
    <property type="project" value="InterPro"/>
</dbReference>
<dbReference type="EMBL" id="AP025739">
    <property type="protein sequence ID" value="BDI28619.1"/>
    <property type="molecule type" value="Genomic_DNA"/>
</dbReference>
<dbReference type="CDD" id="cd06170">
    <property type="entry name" value="LuxR_C_like"/>
    <property type="match status" value="1"/>
</dbReference>
<dbReference type="Proteomes" id="UP000287394">
    <property type="component" value="Chromosome"/>
</dbReference>
<protein>
    <submittedName>
        <fullName evidence="5">DNA-binding response regulator</fullName>
    </submittedName>
</protein>
<dbReference type="InterPro" id="IPR058245">
    <property type="entry name" value="NreC/VraR/RcsB-like_REC"/>
</dbReference>
<name>A0A402D1K2_9BACT</name>
<dbReference type="InterPro" id="IPR011006">
    <property type="entry name" value="CheY-like_superfamily"/>
</dbReference>
<dbReference type="OrthoDB" id="9808843at2"/>
<keyword evidence="1" id="KW-0597">Phosphoprotein</keyword>
<dbReference type="SMART" id="SM00421">
    <property type="entry name" value="HTH_LUXR"/>
    <property type="match status" value="1"/>
</dbReference>
<sequence>MTQEQTLTTVEIVLVDDHGIWRDGVKSLLEDTEFQVIGEAASGKEAMALLQTVRPRLLLLDIRMAGGDGLDTLQAIKAQHPEISVVMLTTYDNPTYMARAVAGGASGYLLKGVGAEELLTSLRVVASGDALISPKDLSRSLRSVNPEGAGDADLIKPLSTRELEVLRLLATGLNNRDIAGLLFVSEGTVKTHVEHIIGKLGVSDRVQAVVWAARHGVISLETG</sequence>
<dbReference type="PANTHER" id="PTHR43214:SF24">
    <property type="entry name" value="TRANSCRIPTIONAL REGULATORY PROTEIN NARL-RELATED"/>
    <property type="match status" value="1"/>
</dbReference>
<dbReference type="Pfam" id="PF00072">
    <property type="entry name" value="Response_reg"/>
    <property type="match status" value="1"/>
</dbReference>
<dbReference type="SMART" id="SM00448">
    <property type="entry name" value="REC"/>
    <property type="match status" value="1"/>
</dbReference>
<keyword evidence="6" id="KW-1185">Reference proteome</keyword>
<dbReference type="GO" id="GO:0000160">
    <property type="term" value="P:phosphorelay signal transduction system"/>
    <property type="evidence" value="ECO:0007669"/>
    <property type="project" value="InterPro"/>
</dbReference>
<dbReference type="AlphaFoldDB" id="A0A402D1K2"/>
<dbReference type="KEGG" id="ccot:CCAX7_006700"/>
<organism evidence="5 6">
    <name type="scientific">Capsulimonas corticalis</name>
    <dbReference type="NCBI Taxonomy" id="2219043"/>
    <lineage>
        <taxon>Bacteria</taxon>
        <taxon>Bacillati</taxon>
        <taxon>Armatimonadota</taxon>
        <taxon>Armatimonadia</taxon>
        <taxon>Capsulimonadales</taxon>
        <taxon>Capsulimonadaceae</taxon>
        <taxon>Capsulimonas</taxon>
    </lineage>
</organism>
<reference evidence="5 6" key="1">
    <citation type="journal article" date="2019" name="Int. J. Syst. Evol. Microbiol.">
        <title>Capsulimonas corticalis gen. nov., sp. nov., an aerobic capsulated bacterium, of a novel bacterial order, Capsulimonadales ord. nov., of the class Armatimonadia of the phylum Armatimonadetes.</title>
        <authorList>
            <person name="Li J."/>
            <person name="Kudo C."/>
            <person name="Tonouchi A."/>
        </authorList>
    </citation>
    <scope>NUCLEOTIDE SEQUENCE [LARGE SCALE GENOMIC DNA]</scope>
    <source>
        <strain evidence="5 6">AX-7</strain>
    </source>
</reference>
<dbReference type="CDD" id="cd17535">
    <property type="entry name" value="REC_NarL-like"/>
    <property type="match status" value="1"/>
</dbReference>
<dbReference type="Gene3D" id="3.40.50.2300">
    <property type="match status" value="1"/>
</dbReference>
<dbReference type="PRINTS" id="PR00038">
    <property type="entry name" value="HTHLUXR"/>
</dbReference>
<dbReference type="InterPro" id="IPR001789">
    <property type="entry name" value="Sig_transdc_resp-reg_receiver"/>
</dbReference>
<evidence type="ECO:0000256" key="3">
    <source>
        <dbReference type="ARBA" id="ARBA00023125"/>
    </source>
</evidence>
<dbReference type="GO" id="GO:0003677">
    <property type="term" value="F:DNA binding"/>
    <property type="evidence" value="ECO:0007669"/>
    <property type="project" value="UniProtKB-KW"/>
</dbReference>
<proteinExistence type="predicted"/>
<keyword evidence="2" id="KW-0805">Transcription regulation</keyword>
<evidence type="ECO:0000256" key="4">
    <source>
        <dbReference type="ARBA" id="ARBA00023163"/>
    </source>
</evidence>
<dbReference type="InterPro" id="IPR039420">
    <property type="entry name" value="WalR-like"/>
</dbReference>
<dbReference type="SUPFAM" id="SSF52172">
    <property type="entry name" value="CheY-like"/>
    <property type="match status" value="1"/>
</dbReference>
<keyword evidence="3 5" id="KW-0238">DNA-binding</keyword>
<dbReference type="RefSeq" id="WP_119323378.1">
    <property type="nucleotide sequence ID" value="NZ_AP025739.1"/>
</dbReference>
<dbReference type="PROSITE" id="PS50110">
    <property type="entry name" value="RESPONSE_REGULATORY"/>
    <property type="match status" value="1"/>
</dbReference>
<gene>
    <name evidence="5" type="ORF">CCAX7_006700</name>
</gene>
<evidence type="ECO:0000313" key="6">
    <source>
        <dbReference type="Proteomes" id="UP000287394"/>
    </source>
</evidence>
<evidence type="ECO:0000313" key="5">
    <source>
        <dbReference type="EMBL" id="BDI28619.1"/>
    </source>
</evidence>
<dbReference type="PROSITE" id="PS00622">
    <property type="entry name" value="HTH_LUXR_1"/>
    <property type="match status" value="1"/>
</dbReference>
<accession>A0A402D1K2</accession>
<evidence type="ECO:0000256" key="2">
    <source>
        <dbReference type="ARBA" id="ARBA00023015"/>
    </source>
</evidence>
<dbReference type="InterPro" id="IPR000792">
    <property type="entry name" value="Tscrpt_reg_LuxR_C"/>
</dbReference>
<dbReference type="PROSITE" id="PS50043">
    <property type="entry name" value="HTH_LUXR_2"/>
    <property type="match status" value="1"/>
</dbReference>